<dbReference type="GO" id="GO:0019284">
    <property type="term" value="P:L-methionine salvage from S-adenosylmethionine"/>
    <property type="evidence" value="ECO:0007669"/>
    <property type="project" value="TreeGrafter"/>
</dbReference>
<dbReference type="Gene3D" id="3.40.50.1580">
    <property type="entry name" value="Nucleoside phosphorylase domain"/>
    <property type="match status" value="1"/>
</dbReference>
<evidence type="ECO:0000256" key="5">
    <source>
        <dbReference type="ARBA" id="ARBA00023167"/>
    </source>
</evidence>
<dbReference type="AlphaFoldDB" id="A0A1X7APF0"/>
<dbReference type="EC" id="3.2.2.9" evidence="2"/>
<evidence type="ECO:0000256" key="3">
    <source>
        <dbReference type="ARBA" id="ARBA00022605"/>
    </source>
</evidence>
<feature type="domain" description="Nucleoside phosphorylase" evidence="7">
    <location>
        <begin position="29"/>
        <end position="255"/>
    </location>
</feature>
<dbReference type="Proteomes" id="UP000196573">
    <property type="component" value="Unassembled WGS sequence"/>
</dbReference>
<keyword evidence="4 8" id="KW-0378">Hydrolase</keyword>
<evidence type="ECO:0000256" key="1">
    <source>
        <dbReference type="ARBA" id="ARBA00004945"/>
    </source>
</evidence>
<dbReference type="UniPathway" id="UPA00904">
    <property type="reaction ID" value="UER00871"/>
</dbReference>
<dbReference type="GO" id="GO:0019509">
    <property type="term" value="P:L-methionine salvage from methylthioadenosine"/>
    <property type="evidence" value="ECO:0007669"/>
    <property type="project" value="UniProtKB-UniPathway"/>
</dbReference>
<keyword evidence="3" id="KW-0028">Amino-acid biosynthesis</keyword>
<gene>
    <name evidence="8" type="primary">pfs</name>
    <name evidence="8" type="ORF">EHSB41UT_03994</name>
</gene>
<dbReference type="CDD" id="cd09008">
    <property type="entry name" value="MTAN"/>
    <property type="match status" value="1"/>
</dbReference>
<dbReference type="PANTHER" id="PTHR46832">
    <property type="entry name" value="5'-METHYLTHIOADENOSINE/S-ADENOSYLHOMOCYSTEINE NUCLEOSIDASE"/>
    <property type="match status" value="1"/>
</dbReference>
<evidence type="ECO:0000259" key="7">
    <source>
        <dbReference type="Pfam" id="PF01048"/>
    </source>
</evidence>
<dbReference type="GO" id="GO:0009164">
    <property type="term" value="P:nucleoside catabolic process"/>
    <property type="evidence" value="ECO:0007669"/>
    <property type="project" value="InterPro"/>
</dbReference>
<evidence type="ECO:0000256" key="4">
    <source>
        <dbReference type="ARBA" id="ARBA00022801"/>
    </source>
</evidence>
<dbReference type="NCBIfam" id="TIGR01704">
    <property type="entry name" value="MTA_SAH-Nsdase"/>
    <property type="match status" value="1"/>
</dbReference>
<protein>
    <recommendedName>
        <fullName evidence="2">adenosylhomocysteine nucleosidase</fullName>
        <ecNumber evidence="2">3.2.2.9</ecNumber>
    </recommendedName>
</protein>
<dbReference type="GO" id="GO:0005829">
    <property type="term" value="C:cytosol"/>
    <property type="evidence" value="ECO:0007669"/>
    <property type="project" value="TreeGrafter"/>
</dbReference>
<dbReference type="GO" id="GO:0008782">
    <property type="term" value="F:adenosylhomocysteine nucleosidase activity"/>
    <property type="evidence" value="ECO:0007669"/>
    <property type="project" value="UniProtKB-EC"/>
</dbReference>
<evidence type="ECO:0000256" key="2">
    <source>
        <dbReference type="ARBA" id="ARBA00011974"/>
    </source>
</evidence>
<dbReference type="NCBIfam" id="NF004079">
    <property type="entry name" value="PRK05584.1"/>
    <property type="match status" value="1"/>
</dbReference>
<dbReference type="OrthoDB" id="9792278at2"/>
<keyword evidence="9" id="KW-1185">Reference proteome</keyword>
<dbReference type="InterPro" id="IPR000845">
    <property type="entry name" value="Nucleoside_phosphorylase_d"/>
</dbReference>
<dbReference type="GO" id="GO:0008930">
    <property type="term" value="F:methylthioadenosine nucleosidase activity"/>
    <property type="evidence" value="ECO:0007669"/>
    <property type="project" value="InterPro"/>
</dbReference>
<dbReference type="SUPFAM" id="SSF53167">
    <property type="entry name" value="Purine and uridine phosphorylases"/>
    <property type="match status" value="1"/>
</dbReference>
<keyword evidence="8" id="KW-0326">Glycosidase</keyword>
<evidence type="ECO:0000313" key="8">
    <source>
        <dbReference type="EMBL" id="SMA50201.1"/>
    </source>
</evidence>
<dbReference type="EMBL" id="FWPT01000011">
    <property type="protein sequence ID" value="SMA50201.1"/>
    <property type="molecule type" value="Genomic_DNA"/>
</dbReference>
<dbReference type="InterPro" id="IPR035994">
    <property type="entry name" value="Nucleoside_phosphorylase_sf"/>
</dbReference>
<sequence length="260" mass="28041">MLLKEKESHQSPAASLDAPPLSDAARPETIAIIGAMDVEIEKLLPDIQNRQEVTLRGHIYHTGTLCGQNVVVTRSGVGKVNAAVTTTELIKEFHVDSLIFTGIAGGVSPQVSPSDVVISTALVQHDVDLTTFGLQPGLLNGFSDRHFYADQRLINIAVLAAHEVVGEDNVHLGIIATGDQFMADRQGVRNVYEEYQAMAVEMEGAAVAQVAFLYNKPLVVIRTISDKADGTAHLDYHQMKASTAHNSSGITLKMLAMMKD</sequence>
<dbReference type="PANTHER" id="PTHR46832:SF1">
    <property type="entry name" value="5'-METHYLTHIOADENOSINE_S-ADENOSYLHOMOCYSTEINE NUCLEOSIDASE"/>
    <property type="match status" value="1"/>
</dbReference>
<keyword evidence="5" id="KW-0486">Methionine biosynthesis</keyword>
<dbReference type="Pfam" id="PF01048">
    <property type="entry name" value="PNP_UDP_1"/>
    <property type="match status" value="1"/>
</dbReference>
<reference evidence="8 9" key="1">
    <citation type="submission" date="2017-03" db="EMBL/GenBank/DDBJ databases">
        <authorList>
            <person name="Afonso C.L."/>
            <person name="Miller P.J."/>
            <person name="Scott M.A."/>
            <person name="Spackman E."/>
            <person name="Goraichik I."/>
            <person name="Dimitrov K.M."/>
            <person name="Suarez D.L."/>
            <person name="Swayne D.E."/>
        </authorList>
    </citation>
    <scope>NUCLEOTIDE SEQUENCE [LARGE SCALE GENOMIC DNA]</scope>
    <source>
        <strain evidence="8">SB41UT1</strain>
    </source>
</reference>
<evidence type="ECO:0000313" key="9">
    <source>
        <dbReference type="Proteomes" id="UP000196573"/>
    </source>
</evidence>
<dbReference type="InterPro" id="IPR010049">
    <property type="entry name" value="MTA_SAH_Nsdase"/>
</dbReference>
<organism evidence="8 9">
    <name type="scientific">Parendozoicomonas haliclonae</name>
    <dbReference type="NCBI Taxonomy" id="1960125"/>
    <lineage>
        <taxon>Bacteria</taxon>
        <taxon>Pseudomonadati</taxon>
        <taxon>Pseudomonadota</taxon>
        <taxon>Gammaproteobacteria</taxon>
        <taxon>Oceanospirillales</taxon>
        <taxon>Endozoicomonadaceae</taxon>
        <taxon>Parendozoicomonas</taxon>
    </lineage>
</organism>
<feature type="region of interest" description="Disordered" evidence="6">
    <location>
        <begin position="1"/>
        <end position="22"/>
    </location>
</feature>
<name>A0A1X7APF0_9GAMM</name>
<dbReference type="RefSeq" id="WP_087112644.1">
    <property type="nucleotide sequence ID" value="NZ_CBCSCN010000013.1"/>
</dbReference>
<accession>A0A1X7APF0</accession>
<evidence type="ECO:0000256" key="6">
    <source>
        <dbReference type="SAM" id="MobiDB-lite"/>
    </source>
</evidence>
<comment type="pathway">
    <text evidence="1">Amino-acid biosynthesis; L-methionine biosynthesis via salvage pathway; S-methyl-5-thio-alpha-D-ribose 1-phosphate from S-methyl-5'-thioadenosine (hydrolase route): step 1/2.</text>
</comment>
<proteinExistence type="predicted"/>